<keyword evidence="2" id="KW-0472">Membrane</keyword>
<keyword evidence="2" id="KW-1133">Transmembrane helix</keyword>
<evidence type="ECO:0000313" key="4">
    <source>
        <dbReference type="Proteomes" id="UP000521943"/>
    </source>
</evidence>
<sequence length="186" mass="20209">MSHYQSQFPPPLCHLVLPHPAYIPEPPSTPSSPQGSNNSARSNKASRSTLKASRRGPWTVSSRGMPYIVSAYAAAFQGSYGRDLGAIRRGVTSVAQLGRTKFRTTYVHHTSYSSISLVSGLSFPARRSNTTSGRFFFASISINTPASAWLGLGFGAFRGLFKIRRPRVFTLWSAVAIGQNSVRRGA</sequence>
<dbReference type="Proteomes" id="UP000521943">
    <property type="component" value="Unassembled WGS sequence"/>
</dbReference>
<evidence type="ECO:0000256" key="1">
    <source>
        <dbReference type="SAM" id="MobiDB-lite"/>
    </source>
</evidence>
<reference evidence="3 4" key="1">
    <citation type="submission" date="2020-07" db="EMBL/GenBank/DDBJ databases">
        <title>Comparative genomics of pyrophilous fungi reveals a link between fire events and developmental genes.</title>
        <authorList>
            <consortium name="DOE Joint Genome Institute"/>
            <person name="Steindorff A.S."/>
            <person name="Carver A."/>
            <person name="Calhoun S."/>
            <person name="Stillman K."/>
            <person name="Liu H."/>
            <person name="Lipzen A."/>
            <person name="Pangilinan J."/>
            <person name="Labutti K."/>
            <person name="Bruns T.D."/>
            <person name="Grigoriev I.V."/>
        </authorList>
    </citation>
    <scope>NUCLEOTIDE SEQUENCE [LARGE SCALE GENOMIC DNA]</scope>
    <source>
        <strain evidence="3 4">CBS 144469</strain>
    </source>
</reference>
<comment type="caution">
    <text evidence="3">The sequence shown here is derived from an EMBL/GenBank/DDBJ whole genome shotgun (WGS) entry which is preliminary data.</text>
</comment>
<evidence type="ECO:0000256" key="2">
    <source>
        <dbReference type="SAM" id="Phobius"/>
    </source>
</evidence>
<organism evidence="3 4">
    <name type="scientific">Ephemerocybe angulata</name>
    <dbReference type="NCBI Taxonomy" id="980116"/>
    <lineage>
        <taxon>Eukaryota</taxon>
        <taxon>Fungi</taxon>
        <taxon>Dikarya</taxon>
        <taxon>Basidiomycota</taxon>
        <taxon>Agaricomycotina</taxon>
        <taxon>Agaricomycetes</taxon>
        <taxon>Agaricomycetidae</taxon>
        <taxon>Agaricales</taxon>
        <taxon>Agaricineae</taxon>
        <taxon>Psathyrellaceae</taxon>
        <taxon>Ephemerocybe</taxon>
    </lineage>
</organism>
<keyword evidence="4" id="KW-1185">Reference proteome</keyword>
<feature type="compositionally biased region" description="Low complexity" evidence="1">
    <location>
        <begin position="36"/>
        <end position="48"/>
    </location>
</feature>
<feature type="compositionally biased region" description="Pro residues" evidence="1">
    <location>
        <begin position="21"/>
        <end position="30"/>
    </location>
</feature>
<keyword evidence="2" id="KW-0812">Transmembrane</keyword>
<evidence type="ECO:0000313" key="3">
    <source>
        <dbReference type="EMBL" id="KAF6751967.1"/>
    </source>
</evidence>
<feature type="transmembrane region" description="Helical" evidence="2">
    <location>
        <begin position="135"/>
        <end position="157"/>
    </location>
</feature>
<proteinExistence type="predicted"/>
<accession>A0A8H6M5A6</accession>
<feature type="region of interest" description="Disordered" evidence="1">
    <location>
        <begin position="19"/>
        <end position="57"/>
    </location>
</feature>
<gene>
    <name evidence="3" type="ORF">DFP72DRAFT_461293</name>
</gene>
<name>A0A8H6M5A6_9AGAR</name>
<dbReference type="AlphaFoldDB" id="A0A8H6M5A6"/>
<dbReference type="EMBL" id="JACGCI010000046">
    <property type="protein sequence ID" value="KAF6751967.1"/>
    <property type="molecule type" value="Genomic_DNA"/>
</dbReference>
<protein>
    <submittedName>
        <fullName evidence="3">Uncharacterized protein</fullName>
    </submittedName>
</protein>